<evidence type="ECO:0000313" key="2">
    <source>
        <dbReference type="Proteomes" id="UP000637002"/>
    </source>
</evidence>
<reference evidence="1" key="2">
    <citation type="submission" date="2020-09" db="EMBL/GenBank/DDBJ databases">
        <authorList>
            <person name="Sun Q."/>
            <person name="Zhou Y."/>
        </authorList>
    </citation>
    <scope>NUCLEOTIDE SEQUENCE</scope>
    <source>
        <strain evidence="1">CGMCC 1.12919</strain>
    </source>
</reference>
<comment type="caution">
    <text evidence="1">The sequence shown here is derived from an EMBL/GenBank/DDBJ whole genome shotgun (WGS) entry which is preliminary data.</text>
</comment>
<keyword evidence="2" id="KW-1185">Reference proteome</keyword>
<organism evidence="1 2">
    <name type="scientific">Chelatococcus reniformis</name>
    <dbReference type="NCBI Taxonomy" id="1494448"/>
    <lineage>
        <taxon>Bacteria</taxon>
        <taxon>Pseudomonadati</taxon>
        <taxon>Pseudomonadota</taxon>
        <taxon>Alphaproteobacteria</taxon>
        <taxon>Hyphomicrobiales</taxon>
        <taxon>Chelatococcaceae</taxon>
        <taxon>Chelatococcus</taxon>
    </lineage>
</organism>
<dbReference type="PANTHER" id="PTHR39323:SF1">
    <property type="entry name" value="BLR1149 PROTEIN"/>
    <property type="match status" value="1"/>
</dbReference>
<dbReference type="Gene3D" id="3.60.21.10">
    <property type="match status" value="1"/>
</dbReference>
<protein>
    <submittedName>
        <fullName evidence="1">Metallophosphatase</fullName>
    </submittedName>
</protein>
<proteinExistence type="predicted"/>
<dbReference type="InterPro" id="IPR029052">
    <property type="entry name" value="Metallo-depent_PP-like"/>
</dbReference>
<dbReference type="InterPro" id="IPR026336">
    <property type="entry name" value="PdeM-like"/>
</dbReference>
<evidence type="ECO:0000313" key="1">
    <source>
        <dbReference type="EMBL" id="GGC83448.1"/>
    </source>
</evidence>
<dbReference type="AlphaFoldDB" id="A0A916UQW5"/>
<reference evidence="1" key="1">
    <citation type="journal article" date="2014" name="Int. J. Syst. Evol. Microbiol.">
        <title>Complete genome sequence of Corynebacterium casei LMG S-19264T (=DSM 44701T), isolated from a smear-ripened cheese.</title>
        <authorList>
            <consortium name="US DOE Joint Genome Institute (JGI-PGF)"/>
            <person name="Walter F."/>
            <person name="Albersmeier A."/>
            <person name="Kalinowski J."/>
            <person name="Ruckert C."/>
        </authorList>
    </citation>
    <scope>NUCLEOTIDE SEQUENCE</scope>
    <source>
        <strain evidence="1">CGMCC 1.12919</strain>
    </source>
</reference>
<name>A0A916UQW5_9HYPH</name>
<dbReference type="PANTHER" id="PTHR39323">
    <property type="entry name" value="BLR1149 PROTEIN"/>
    <property type="match status" value="1"/>
</dbReference>
<dbReference type="Proteomes" id="UP000637002">
    <property type="component" value="Unassembled WGS sequence"/>
</dbReference>
<dbReference type="EMBL" id="BMGG01000009">
    <property type="protein sequence ID" value="GGC83448.1"/>
    <property type="molecule type" value="Genomic_DNA"/>
</dbReference>
<gene>
    <name evidence="1" type="ORF">GCM10010994_46660</name>
</gene>
<dbReference type="SUPFAM" id="SSF56300">
    <property type="entry name" value="Metallo-dependent phosphatases"/>
    <property type="match status" value="1"/>
</dbReference>
<dbReference type="RefSeq" id="WP_188611585.1">
    <property type="nucleotide sequence ID" value="NZ_BMGG01000009.1"/>
</dbReference>
<accession>A0A916UQW5</accession>
<dbReference type="NCBIfam" id="TIGR04123">
    <property type="entry name" value="P_estr_lig_assc"/>
    <property type="match status" value="1"/>
</dbReference>
<sequence>MNVDVARSLRPVALPPPGEAVVALGDAAFLADPVGALFEPGERLLVVADLHLEKGSSYAERGVLLPPYDTRATLSALGALVARYAPRTVLALGDSFHDVGAGARLNGADRAMLTGLQAGRDWIWVTGNHDPQIPQALGGTVVASLVHRGIVFRHEPGGGEANEMAGHLHPVAKVRMRGRSVRRRCFAVGPGRCILPAFGAYAGGLNVRDPAFRPLFPAGMVARVLGTQRIFTIADTMLLPD</sequence>